<proteinExistence type="predicted"/>
<dbReference type="InParanoid" id="A0A0H2R367"/>
<keyword evidence="3" id="KW-1185">Reference proteome</keyword>
<dbReference type="EMBL" id="KQ086225">
    <property type="protein sequence ID" value="KLO06225.1"/>
    <property type="molecule type" value="Genomic_DNA"/>
</dbReference>
<feature type="compositionally biased region" description="Low complexity" evidence="1">
    <location>
        <begin position="390"/>
        <end position="409"/>
    </location>
</feature>
<gene>
    <name evidence="2" type="ORF">SCHPADRAFT_946273</name>
</gene>
<protein>
    <submittedName>
        <fullName evidence="2">Uncharacterized protein</fullName>
    </submittedName>
</protein>
<accession>A0A0H2R367</accession>
<feature type="region of interest" description="Disordered" evidence="1">
    <location>
        <begin position="553"/>
        <end position="623"/>
    </location>
</feature>
<dbReference type="Proteomes" id="UP000053477">
    <property type="component" value="Unassembled WGS sequence"/>
</dbReference>
<dbReference type="AlphaFoldDB" id="A0A0H2R367"/>
<feature type="compositionally biased region" description="Polar residues" evidence="1">
    <location>
        <begin position="596"/>
        <end position="605"/>
    </location>
</feature>
<feature type="compositionally biased region" description="Polar residues" evidence="1">
    <location>
        <begin position="563"/>
        <end position="578"/>
    </location>
</feature>
<evidence type="ECO:0000313" key="3">
    <source>
        <dbReference type="Proteomes" id="UP000053477"/>
    </source>
</evidence>
<feature type="compositionally biased region" description="Polar residues" evidence="1">
    <location>
        <begin position="423"/>
        <end position="432"/>
    </location>
</feature>
<feature type="compositionally biased region" description="Basic and acidic residues" evidence="1">
    <location>
        <begin position="323"/>
        <end position="336"/>
    </location>
</feature>
<organism evidence="2 3">
    <name type="scientific">Schizopora paradoxa</name>
    <dbReference type="NCBI Taxonomy" id="27342"/>
    <lineage>
        <taxon>Eukaryota</taxon>
        <taxon>Fungi</taxon>
        <taxon>Dikarya</taxon>
        <taxon>Basidiomycota</taxon>
        <taxon>Agaricomycotina</taxon>
        <taxon>Agaricomycetes</taxon>
        <taxon>Hymenochaetales</taxon>
        <taxon>Schizoporaceae</taxon>
        <taxon>Schizopora</taxon>
    </lineage>
</organism>
<feature type="compositionally biased region" description="Basic and acidic residues" evidence="1">
    <location>
        <begin position="553"/>
        <end position="562"/>
    </location>
</feature>
<feature type="compositionally biased region" description="Polar residues" evidence="1">
    <location>
        <begin position="1"/>
        <end position="14"/>
    </location>
</feature>
<feature type="region of interest" description="Disordered" evidence="1">
    <location>
        <begin position="382"/>
        <end position="454"/>
    </location>
</feature>
<evidence type="ECO:0000256" key="1">
    <source>
        <dbReference type="SAM" id="MobiDB-lite"/>
    </source>
</evidence>
<name>A0A0H2R367_9AGAM</name>
<feature type="compositionally biased region" description="Low complexity" evidence="1">
    <location>
        <begin position="438"/>
        <end position="448"/>
    </location>
</feature>
<feature type="region of interest" description="Disordered" evidence="1">
    <location>
        <begin position="1"/>
        <end position="25"/>
    </location>
</feature>
<feature type="region of interest" description="Disordered" evidence="1">
    <location>
        <begin position="305"/>
        <end position="366"/>
    </location>
</feature>
<reference evidence="2 3" key="1">
    <citation type="submission" date="2015-04" db="EMBL/GenBank/DDBJ databases">
        <title>Complete genome sequence of Schizopora paradoxa KUC8140, a cosmopolitan wood degrader in East Asia.</title>
        <authorList>
            <consortium name="DOE Joint Genome Institute"/>
            <person name="Min B."/>
            <person name="Park H."/>
            <person name="Jang Y."/>
            <person name="Kim J.-J."/>
            <person name="Kim K.H."/>
            <person name="Pangilinan J."/>
            <person name="Lipzen A."/>
            <person name="Riley R."/>
            <person name="Grigoriev I.V."/>
            <person name="Spatafora J.W."/>
            <person name="Choi I.-G."/>
        </authorList>
    </citation>
    <scope>NUCLEOTIDE SEQUENCE [LARGE SCALE GENOMIC DNA]</scope>
    <source>
        <strain evidence="2 3">KUC8140</strain>
    </source>
</reference>
<evidence type="ECO:0000313" key="2">
    <source>
        <dbReference type="EMBL" id="KLO06225.1"/>
    </source>
</evidence>
<dbReference type="STRING" id="27342.A0A0H2R367"/>
<sequence length="623" mass="67754">MSTPIIPTITQRPSNALPIEPAPSSGIPTSSVDVELDANGHPDAFTPEQMKFLKQHNEDYLTVNTKRKNGAKKAWFEKRHAEFYEAFPGFLINNSTSETEAKIDRHFYNFARTHGAKLAKAALDKAAPALATSETTTESKASAVDMAKCSLFSFEEAPEIRSALALFTEENKVAILSLVKMLRTEKGLDTTANLPLYNQVRSDEYKKLSDEDKAIWEAHAKEVTEQAFRDWEKPDDDVILRNQNMLKQVLTHSLNRLIGHAKHQVGDTLKIHLDASLTRADGQIISFEINIGRDALGVQYNNSPQYKEGRPDEVWASWNKPAPKKDLQKGVDKPTEIVDLSNAIPMDTDDEDKDEVQPRRRVHKRGDTLSSPIHIDQDVEGLIGNTPRESPSVVDTTASTSAPTPESSAGAVAMPSTEHDPVNTVSQSTTHPATRLDSPTPVSVPTSPATQNTLPSQSIINKTIPSASLSPATNALAVPTTPNYDVPPTPTTNAAVVSAITVTNPIPTSAGLTPIGSALPSSNSTLDPMRNASPITVSGLEAPAATAVETTVIEEHNERDENSSGSRLKTTAKATRQSTRTKKRKSPEEASAEALPQSSRVSTRASTRKLAEQTNQSKRPRRK</sequence>